<dbReference type="NCBIfam" id="TIGR01896">
    <property type="entry name" value="cas_AF1879"/>
    <property type="match status" value="1"/>
</dbReference>
<accession>A2BKJ7</accession>
<dbReference type="eggNOG" id="arCOG04195">
    <property type="taxonomic scope" value="Archaea"/>
</dbReference>
<dbReference type="KEGG" id="hbu:Hbut_0651"/>
<evidence type="ECO:0000313" key="2">
    <source>
        <dbReference type="Proteomes" id="UP000002593"/>
    </source>
</evidence>
<dbReference type="InterPro" id="IPR009260">
    <property type="entry name" value="CRISPR-ass_Csa1"/>
</dbReference>
<dbReference type="RefSeq" id="WP_011821826.1">
    <property type="nucleotide sequence ID" value="NC_008818.1"/>
</dbReference>
<dbReference type="OrthoDB" id="19284at2157"/>
<proteinExistence type="predicted"/>
<keyword evidence="2" id="KW-1185">Reference proteome</keyword>
<dbReference type="Pfam" id="PF06023">
    <property type="entry name" value="Csa1"/>
    <property type="match status" value="1"/>
</dbReference>
<dbReference type="Proteomes" id="UP000002593">
    <property type="component" value="Chromosome"/>
</dbReference>
<dbReference type="AlphaFoldDB" id="A2BKJ7"/>
<dbReference type="GeneID" id="4782492"/>
<organism evidence="1 2">
    <name type="scientific">Hyperthermus butylicus (strain DSM 5456 / JCM 9403 / PLM1-5)</name>
    <dbReference type="NCBI Taxonomy" id="415426"/>
    <lineage>
        <taxon>Archaea</taxon>
        <taxon>Thermoproteota</taxon>
        <taxon>Thermoprotei</taxon>
        <taxon>Desulfurococcales</taxon>
        <taxon>Pyrodictiaceae</taxon>
        <taxon>Hyperthermus</taxon>
    </lineage>
</organism>
<name>A2BKJ7_HYPBU</name>
<dbReference type="EMBL" id="CP000493">
    <property type="protein sequence ID" value="ABM80508.1"/>
    <property type="molecule type" value="Genomic_DNA"/>
</dbReference>
<sequence>MVLPRRVWDYIRSLGSEGPVYAEIRGWRFDYVAPRYRYRPSVSEVASYCPSHRDAYLQHVRGLQPPRSLRAQYGVLVHEFFLEPFRLVDRGADSLEALTAGKYRLARRLGVRADRFLERVYELGAILALQSRVDGDIPLRVEPPIPGAPVGLSDTVRPDLLVGFIPVEVTAAGPWGTYGSKKELQLAGYALAIEAWTGIPVDYGVVVYVTRRSDEPRPEWRVVVIDDALRRSFLRERDEVAMIVENRVDPGPAGEGCPSWCPFRGVEGCPG</sequence>
<dbReference type="EnsemblBacteria" id="ABM80508">
    <property type="protein sequence ID" value="ABM80508"/>
    <property type="gene ID" value="Hbut_0651"/>
</dbReference>
<gene>
    <name evidence="1" type="ordered locus">Hbut_0651</name>
</gene>
<reference evidence="1 2" key="1">
    <citation type="journal article" date="2007" name="Archaea">
        <title>The genome of Hyperthermus butylicus: a sulfur-reducing, peptide fermenting, neutrophilic Crenarchaeote growing up to 108 degrees C.</title>
        <authorList>
            <person name="Brugger K."/>
            <person name="Chen L."/>
            <person name="Stark M."/>
            <person name="Zibat A."/>
            <person name="Redder P."/>
            <person name="Ruepp A."/>
            <person name="Awayez M."/>
            <person name="She Q."/>
            <person name="Garrett R.A."/>
            <person name="Klenk H.P."/>
        </authorList>
    </citation>
    <scope>NUCLEOTIDE SEQUENCE [LARGE SCALE GENOMIC DNA]</scope>
    <source>
        <strain evidence="2">DSM 5456 / JCM 9403 / PLM1-5</strain>
    </source>
</reference>
<dbReference type="STRING" id="415426.Hbut_0651"/>
<dbReference type="HOGENOM" id="CLU_905009_0_0_2"/>
<evidence type="ECO:0000313" key="1">
    <source>
        <dbReference type="EMBL" id="ABM80508.1"/>
    </source>
</evidence>
<protein>
    <submittedName>
        <fullName evidence="1">Conserved archaeal protein</fullName>
    </submittedName>
</protein>